<dbReference type="Proteomes" id="UP001320706">
    <property type="component" value="Unassembled WGS sequence"/>
</dbReference>
<organism evidence="1 2">
    <name type="scientific">Zalaria obscura</name>
    <dbReference type="NCBI Taxonomy" id="2024903"/>
    <lineage>
        <taxon>Eukaryota</taxon>
        <taxon>Fungi</taxon>
        <taxon>Dikarya</taxon>
        <taxon>Ascomycota</taxon>
        <taxon>Pezizomycotina</taxon>
        <taxon>Dothideomycetes</taxon>
        <taxon>Dothideomycetidae</taxon>
        <taxon>Dothideales</taxon>
        <taxon>Zalariaceae</taxon>
        <taxon>Zalaria</taxon>
    </lineage>
</organism>
<keyword evidence="1" id="KW-0808">Transferase</keyword>
<keyword evidence="1" id="KW-0418">Kinase</keyword>
<keyword evidence="2" id="KW-1185">Reference proteome</keyword>
<name>A0ACC3SME6_9PEZI</name>
<protein>
    <submittedName>
        <fullName evidence="1">Adenylate kinase 2</fullName>
    </submittedName>
</protein>
<gene>
    <name evidence="1" type="primary">ADK2</name>
    <name evidence="1" type="ORF">M8818_000683</name>
</gene>
<comment type="caution">
    <text evidence="1">The sequence shown here is derived from an EMBL/GenBank/DDBJ whole genome shotgun (WGS) entry which is preliminary data.</text>
</comment>
<evidence type="ECO:0000313" key="1">
    <source>
        <dbReference type="EMBL" id="KAK8219709.1"/>
    </source>
</evidence>
<reference evidence="1" key="1">
    <citation type="submission" date="2024-02" db="EMBL/GenBank/DDBJ databases">
        <title>Metagenome Assembled Genome of Zalaria obscura JY119.</title>
        <authorList>
            <person name="Vighnesh L."/>
            <person name="Jagadeeshwari U."/>
            <person name="Venkata Ramana C."/>
            <person name="Sasikala C."/>
        </authorList>
    </citation>
    <scope>NUCLEOTIDE SEQUENCE</scope>
    <source>
        <strain evidence="1">JY119</strain>
    </source>
</reference>
<dbReference type="EMBL" id="JAMKPW020000003">
    <property type="protein sequence ID" value="KAK8219709.1"/>
    <property type="molecule type" value="Genomic_DNA"/>
</dbReference>
<accession>A0ACC3SME6</accession>
<evidence type="ECO:0000313" key="2">
    <source>
        <dbReference type="Proteomes" id="UP001320706"/>
    </source>
</evidence>
<sequence>MQLRKAARVILVGAPGVGKGTQTERMLKRFPQLSAISSGDLLRENVRNKTALGIHAEAIMKEGNLVPDSTILRLIMNELTTRGWLTPAQPTKPLTLNSVAASVNPLAALSSAIPFEKEDNYITPAPSKDTKYDYSESPDASFILDGFPRTAAQAEQLDAKIPINLVVDIRTPTEVILDRICNRWVHAASGRVYNTTFNAPKVPGRDDVTGEPLIQREDDKPETWKARLAKFEETSMPLLEHYDKLGVLWRVQGNSSDEISPKIFDEFKKRFGMAH</sequence>
<proteinExistence type="predicted"/>